<dbReference type="PANTHER" id="PTHR11552:SF147">
    <property type="entry name" value="CHOLINE DEHYDROGENASE, MITOCHONDRIAL"/>
    <property type="match status" value="1"/>
</dbReference>
<dbReference type="GO" id="GO:0016614">
    <property type="term" value="F:oxidoreductase activity, acting on CH-OH group of donors"/>
    <property type="evidence" value="ECO:0007669"/>
    <property type="project" value="InterPro"/>
</dbReference>
<dbReference type="Pfam" id="PF00732">
    <property type="entry name" value="GMC_oxred_N"/>
    <property type="match status" value="2"/>
</dbReference>
<comment type="caution">
    <text evidence="6">The sequence shown here is derived from an EMBL/GenBank/DDBJ whole genome shotgun (WGS) entry which is preliminary data.</text>
</comment>
<dbReference type="GO" id="GO:0050660">
    <property type="term" value="F:flavin adenine dinucleotide binding"/>
    <property type="evidence" value="ECO:0007669"/>
    <property type="project" value="InterPro"/>
</dbReference>
<protein>
    <recommendedName>
        <fullName evidence="8">Glucose dehydrogenase</fullName>
    </recommendedName>
</protein>
<gene>
    <name evidence="6" type="ORF">AFUS01_LOCUS17854</name>
</gene>
<organism evidence="6 7">
    <name type="scientific">Allacma fusca</name>
    <dbReference type="NCBI Taxonomy" id="39272"/>
    <lineage>
        <taxon>Eukaryota</taxon>
        <taxon>Metazoa</taxon>
        <taxon>Ecdysozoa</taxon>
        <taxon>Arthropoda</taxon>
        <taxon>Hexapoda</taxon>
        <taxon>Collembola</taxon>
        <taxon>Symphypleona</taxon>
        <taxon>Sminthuridae</taxon>
        <taxon>Allacma</taxon>
    </lineage>
</organism>
<feature type="domain" description="Glucose-methanol-choline oxidoreductase C-terminal" evidence="5">
    <location>
        <begin position="1339"/>
        <end position="1483"/>
    </location>
</feature>
<dbReference type="InterPro" id="IPR012132">
    <property type="entry name" value="GMC_OxRdtase"/>
</dbReference>
<name>A0A8J2JYW6_9HEXA</name>
<sequence length="1650" mass="186109">MPLLIHQGAPGYITLLKYSFAVLLPFFVHRQTHLFKSKDYARNLFDIRNNVNETYDFIIVGGGSAGAVLANRLSAPPNDYQVLLLEAGGNPSWITFFPGLDVVIPNSVGIDWRYKSVPQKHCCLSSKYHGCGGELYVDDSKYEPGIEYFLQGIRDNHMVEQDINANQTNAFMKMDQTSKEGYRCSTFVAFLKPILKRKNLHINRYAFVTRIPVVKHLPVGKNLQDHPTTLFHVLFNKSFTSSVYERDLVSDTFVNGVPPSRIGNVKPKGPLGGNSLLATGYISTKYNDNVHWPDVQMFLSYLGISHLTSKIFGPLLNIHESKFSHMLNQYEGKDGNIVLVTLMRPRSVGYVTLNGTDPYNHPVISPNYFGDKDSLDMKMLVEGMKFMVEFYENSTAYQSIVPALIQRQVANLEQQDYVNNYNAIHNENNETYDFIIASIHGCGGEFQVGKAKSLPGMEYFLPAIRQSGMVEQDINANQTNAFMKMDQTSLNGTRWSTYLGFLQPILGRKNLRIKRYALVTKLIFSSTNPTAVIGVEYLWHNRTKFAFASREVILSAGTYNSAKLLMLSGIGPKEDLIPLGIPVVKDLPVGKNLQDHSTTVFTVTFNKSYTSNLFERDAIPGVLTEFLYPSRYDKDIYNFFDGNYLLGTGYTSTSHNDDVHFPDIAMFIMNLGTSHISSVIWQKLLNVPEHILETFLTPWERRDGNMVLISLMKPLSVGYVTLNGKDPLTPPNINPNLLSDYTDSDVKRMAEGMKFMVDFYENTPSYRSINARLVPVHWPGCHHLAFKSLKYYECYIRHVTFTLWHPAGTCKMGRKDDPTAVVDSRLRVLGLKNIRVVDNSIMPKVTNGNTNAPAVMIGEKGSDMIIQDSYGITRPPRKHDETEVTVNTSSHLAVPALIQRHVDNLEQEDYVNNYNAIHNENNETYDFIIVGGGSAGSVVANRLSAPPNRYKVLLLEAGGDPVWVAFMPGYDVVCANNPGIDWMYKSVPQTTSCFSCHNKQIGVWRGLGLGGTSKINFLVYNRGNSRCFDEWAAIVGDQSWSYKNVLSYFMKSEDYDGNYPNASVHGCGGEFPVGKAKNIPGMDYFLPAIRQSGMVEQDINANQTNAFMKMDQTSLESTRWSTYLGFLKPILGRKNLRIKRYAVVKKLIFSPTNPTVVIGVEYFWHKQTKFVFASREVILSAGSYNSAKILLLSGVGPKEDLIPLGIPVVKDLPVGKNLQDHPTTIFTVTFNKSYTSEVFERDVIPGVLTEYMYPPRYGKEIHNYFDGNYLLATGYISTSHNDDVHFPDIEMFIMNLGTSHITPIIWQRLLNIQDNAIETFLAPWEGLDGNMVLISLMKPWSVGYVTLNGTDPLNPPIINPNLLSDYTDSDIKRMAEGMKFMVDFYENTPSYRSINARLVPVHWPGCHHLPFKSLKYYECYIRHVTFTLWHPAGTCKMGRRDDPTAVVDSRLRVRGLKNIRVVDNSIMPKVTNGNTNAPAVMIGEKGSDMIIQDSYGVTRPPRTAFHGCGGEFPVGKISHLPGLEYFLPAIRENGYVEQDINQNQTLSFMRMDINSLDGIRSNGYFGFLKPILGRKNLHIHRYSFATKIPVLKDLPVGKRLQDHPTTLFAVIFNKSYSSEVVERDAINGVLIESLYPRRYTQGKRFSYKNT</sequence>
<evidence type="ECO:0008006" key="8">
    <source>
        <dbReference type="Google" id="ProtNLM"/>
    </source>
</evidence>
<keyword evidence="3" id="KW-0274">FAD</keyword>
<evidence type="ECO:0000259" key="5">
    <source>
        <dbReference type="Pfam" id="PF05199"/>
    </source>
</evidence>
<keyword evidence="2" id="KW-0285">Flavoprotein</keyword>
<feature type="domain" description="Glucose-methanol-choline oxidoreductase N-terminal" evidence="4">
    <location>
        <begin position="457"/>
        <end position="597"/>
    </location>
</feature>
<accession>A0A8J2JYW6</accession>
<evidence type="ECO:0000313" key="6">
    <source>
        <dbReference type="EMBL" id="CAG7729117.1"/>
    </source>
</evidence>
<feature type="domain" description="Glucose-methanol-choline oxidoreductase C-terminal" evidence="5">
    <location>
        <begin position="345"/>
        <end position="443"/>
    </location>
</feature>
<evidence type="ECO:0000259" key="4">
    <source>
        <dbReference type="Pfam" id="PF00732"/>
    </source>
</evidence>
<dbReference type="PANTHER" id="PTHR11552">
    <property type="entry name" value="GLUCOSE-METHANOL-CHOLINE GMC OXIDOREDUCTASE"/>
    <property type="match status" value="1"/>
</dbReference>
<keyword evidence="7" id="KW-1185">Reference proteome</keyword>
<dbReference type="Pfam" id="PF05199">
    <property type="entry name" value="GMC_oxred_C"/>
    <property type="match status" value="3"/>
</dbReference>
<dbReference type="Proteomes" id="UP000708208">
    <property type="component" value="Unassembled WGS sequence"/>
</dbReference>
<feature type="domain" description="Glucose-methanol-choline oxidoreductase C-terminal" evidence="5">
    <location>
        <begin position="714"/>
        <end position="858"/>
    </location>
</feature>
<dbReference type="EMBL" id="CAJVCH010173682">
    <property type="protein sequence ID" value="CAG7729117.1"/>
    <property type="molecule type" value="Genomic_DNA"/>
</dbReference>
<reference evidence="6" key="1">
    <citation type="submission" date="2021-06" db="EMBL/GenBank/DDBJ databases">
        <authorList>
            <person name="Hodson N. C."/>
            <person name="Mongue J. A."/>
            <person name="Jaron S. K."/>
        </authorList>
    </citation>
    <scope>NUCLEOTIDE SEQUENCE</scope>
</reference>
<evidence type="ECO:0000256" key="2">
    <source>
        <dbReference type="ARBA" id="ARBA00022630"/>
    </source>
</evidence>
<dbReference type="InterPro" id="IPR007867">
    <property type="entry name" value="GMC_OxRtase_C"/>
</dbReference>
<evidence type="ECO:0000256" key="3">
    <source>
        <dbReference type="ARBA" id="ARBA00022827"/>
    </source>
</evidence>
<evidence type="ECO:0000256" key="1">
    <source>
        <dbReference type="ARBA" id="ARBA00001974"/>
    </source>
</evidence>
<comment type="cofactor">
    <cofactor evidence="1">
        <name>FAD</name>
        <dbReference type="ChEBI" id="CHEBI:57692"/>
    </cofactor>
</comment>
<evidence type="ECO:0000313" key="7">
    <source>
        <dbReference type="Proteomes" id="UP000708208"/>
    </source>
</evidence>
<proteinExistence type="predicted"/>
<dbReference type="OrthoDB" id="269227at2759"/>
<feature type="domain" description="Glucose-methanol-choline oxidoreductase N-terminal" evidence="4">
    <location>
        <begin position="925"/>
        <end position="1222"/>
    </location>
</feature>
<dbReference type="InterPro" id="IPR000172">
    <property type="entry name" value="GMC_OxRdtase_N"/>
</dbReference>